<name>A0AAW1QTG7_9CHLO</name>
<protein>
    <submittedName>
        <fullName evidence="5">Uncharacterized protein</fullName>
    </submittedName>
</protein>
<dbReference type="CDD" id="cd12175">
    <property type="entry name" value="2-Hacid_dh_11"/>
    <property type="match status" value="1"/>
</dbReference>
<dbReference type="SUPFAM" id="SSF51735">
    <property type="entry name" value="NAD(P)-binding Rossmann-fold domains"/>
    <property type="match status" value="1"/>
</dbReference>
<keyword evidence="1 2" id="KW-0560">Oxidoreductase</keyword>
<dbReference type="GO" id="GO:0016616">
    <property type="term" value="F:oxidoreductase activity, acting on the CH-OH group of donors, NAD or NADP as acceptor"/>
    <property type="evidence" value="ECO:0007669"/>
    <property type="project" value="InterPro"/>
</dbReference>
<keyword evidence="6" id="KW-1185">Reference proteome</keyword>
<dbReference type="Pfam" id="PF02826">
    <property type="entry name" value="2-Hacid_dh_C"/>
    <property type="match status" value="1"/>
</dbReference>
<feature type="domain" description="D-isomer specific 2-hydroxyacid dehydrogenase catalytic" evidence="3">
    <location>
        <begin position="53"/>
        <end position="319"/>
    </location>
</feature>
<accession>A0AAW1QTG7</accession>
<feature type="domain" description="D-isomer specific 2-hydroxyacid dehydrogenase NAD-binding" evidence="4">
    <location>
        <begin position="125"/>
        <end position="288"/>
    </location>
</feature>
<dbReference type="InterPro" id="IPR029753">
    <property type="entry name" value="D-isomer_DH_CS"/>
</dbReference>
<evidence type="ECO:0000259" key="3">
    <source>
        <dbReference type="Pfam" id="PF00389"/>
    </source>
</evidence>
<evidence type="ECO:0000313" key="5">
    <source>
        <dbReference type="EMBL" id="KAK9824775.1"/>
    </source>
</evidence>
<dbReference type="SUPFAM" id="SSF52283">
    <property type="entry name" value="Formate/glycerate dehydrogenase catalytic domain-like"/>
    <property type="match status" value="1"/>
</dbReference>
<dbReference type="AlphaFoldDB" id="A0AAW1QTG7"/>
<proteinExistence type="inferred from homology"/>
<dbReference type="PROSITE" id="PS00671">
    <property type="entry name" value="D_2_HYDROXYACID_DH_3"/>
    <property type="match status" value="1"/>
</dbReference>
<evidence type="ECO:0000256" key="1">
    <source>
        <dbReference type="ARBA" id="ARBA00023002"/>
    </source>
</evidence>
<gene>
    <name evidence="5" type="ORF">WJX74_007834</name>
</gene>
<dbReference type="Gene3D" id="3.40.50.720">
    <property type="entry name" value="NAD(P)-binding Rossmann-like Domain"/>
    <property type="match status" value="2"/>
</dbReference>
<dbReference type="PANTHER" id="PTHR42938">
    <property type="entry name" value="FORMATE DEHYDROGENASE 1"/>
    <property type="match status" value="1"/>
</dbReference>
<comment type="caution">
    <text evidence="5">The sequence shown here is derived from an EMBL/GenBank/DDBJ whole genome shotgun (WGS) entry which is preliminary data.</text>
</comment>
<dbReference type="EMBL" id="JALJOS010000028">
    <property type="protein sequence ID" value="KAK9824775.1"/>
    <property type="molecule type" value="Genomic_DNA"/>
</dbReference>
<dbReference type="InterPro" id="IPR036291">
    <property type="entry name" value="NAD(P)-bd_dom_sf"/>
</dbReference>
<evidence type="ECO:0000313" key="6">
    <source>
        <dbReference type="Proteomes" id="UP001438707"/>
    </source>
</evidence>
<dbReference type="GO" id="GO:0051287">
    <property type="term" value="F:NAD binding"/>
    <property type="evidence" value="ECO:0007669"/>
    <property type="project" value="InterPro"/>
</dbReference>
<reference evidence="5 6" key="1">
    <citation type="journal article" date="2024" name="Nat. Commun.">
        <title>Phylogenomics reveals the evolutionary origins of lichenization in chlorophyte algae.</title>
        <authorList>
            <person name="Puginier C."/>
            <person name="Libourel C."/>
            <person name="Otte J."/>
            <person name="Skaloud P."/>
            <person name="Haon M."/>
            <person name="Grisel S."/>
            <person name="Petersen M."/>
            <person name="Berrin J.G."/>
            <person name="Delaux P.M."/>
            <person name="Dal Grande F."/>
            <person name="Keller J."/>
        </authorList>
    </citation>
    <scope>NUCLEOTIDE SEQUENCE [LARGE SCALE GENOMIC DNA]</scope>
    <source>
        <strain evidence="5 6">SAG 2145</strain>
    </source>
</reference>
<dbReference type="PANTHER" id="PTHR42938:SF44">
    <property type="entry name" value="D-ISOMER SPECIFIC 2-HYDROXYACID DEHYDROGENASE NAD-BINDING"/>
    <property type="match status" value="1"/>
</dbReference>
<dbReference type="InterPro" id="IPR006140">
    <property type="entry name" value="D-isomer_DH_NAD-bd"/>
</dbReference>
<dbReference type="PROSITE" id="PS00670">
    <property type="entry name" value="D_2_HYDROXYACID_DH_2"/>
    <property type="match status" value="1"/>
</dbReference>
<evidence type="ECO:0000256" key="2">
    <source>
        <dbReference type="RuleBase" id="RU003719"/>
    </source>
</evidence>
<organism evidence="5 6">
    <name type="scientific">Apatococcus lobatus</name>
    <dbReference type="NCBI Taxonomy" id="904363"/>
    <lineage>
        <taxon>Eukaryota</taxon>
        <taxon>Viridiplantae</taxon>
        <taxon>Chlorophyta</taxon>
        <taxon>core chlorophytes</taxon>
        <taxon>Trebouxiophyceae</taxon>
        <taxon>Chlorellales</taxon>
        <taxon>Chlorellaceae</taxon>
        <taxon>Apatococcus</taxon>
    </lineage>
</organism>
<evidence type="ECO:0000259" key="4">
    <source>
        <dbReference type="Pfam" id="PF02826"/>
    </source>
</evidence>
<dbReference type="Proteomes" id="UP001438707">
    <property type="component" value="Unassembled WGS sequence"/>
</dbReference>
<comment type="similarity">
    <text evidence="2">Belongs to the D-isomer specific 2-hydroxyacid dehydrogenase family.</text>
</comment>
<dbReference type="InterPro" id="IPR006139">
    <property type="entry name" value="D-isomer_2_OHA_DH_cat_dom"/>
</dbReference>
<dbReference type="Pfam" id="PF00389">
    <property type="entry name" value="2-Hacid_dh"/>
    <property type="match status" value="1"/>
</dbReference>
<sequence>MSPSVSPLPTGPLTSDTTQIRILWATEGWELARQLVIERLPSWARLQVLNPSRPLVEQVKNIHVIIPITCPRIPDEVVHNAPKLRLINQPGAGYGNVPVEVAKDCSIAVCNLPGVNATTVAESTIMMLLMLARRVPETLATFQCRQMGGPLGMQLRGKTLGIIGMGAIGKEVARIAGGLGMHVLAVNSRSSTDELDALLQESHAISLHCPHTPATAGLIGERAFRLMRPGAILLNFARGEIIDKKALISALDRKQLWGVGLDAHWVEPADPSDPVYHYHNVIATPHAGAGSQEVFEAMADTTVDNIVRLKEGRPLLNRIV</sequence>